<feature type="region of interest" description="Disordered" evidence="1">
    <location>
        <begin position="37"/>
        <end position="61"/>
    </location>
</feature>
<feature type="compositionally biased region" description="Polar residues" evidence="1">
    <location>
        <begin position="37"/>
        <end position="59"/>
    </location>
</feature>
<evidence type="ECO:0000313" key="4">
    <source>
        <dbReference type="Proteomes" id="UP000218238"/>
    </source>
</evidence>
<gene>
    <name evidence="3" type="ORF">CK510_10420</name>
</gene>
<dbReference type="RefSeq" id="WP_095721636.1">
    <property type="nucleotide sequence ID" value="NZ_NTFS01000090.1"/>
</dbReference>
<feature type="transmembrane region" description="Helical" evidence="2">
    <location>
        <begin position="7"/>
        <end position="29"/>
    </location>
</feature>
<accession>A0A2A2TK11</accession>
<reference evidence="3 4" key="1">
    <citation type="submission" date="2017-08" db="EMBL/GenBank/DDBJ databases">
        <title>Draft genome sequence of filamentous cyanobacterium Calothrix elsteri CCALA 953.</title>
        <authorList>
            <person name="Gagunashvili A.N."/>
            <person name="Elster J."/>
            <person name="Andresson O.S."/>
        </authorList>
    </citation>
    <scope>NUCLEOTIDE SEQUENCE [LARGE SCALE GENOMIC DNA]</scope>
    <source>
        <strain evidence="3 4">CCALA 953</strain>
    </source>
</reference>
<evidence type="ECO:0000256" key="2">
    <source>
        <dbReference type="SAM" id="Phobius"/>
    </source>
</evidence>
<dbReference type="EMBL" id="NTFS01000090">
    <property type="protein sequence ID" value="PAX56146.1"/>
    <property type="molecule type" value="Genomic_DNA"/>
</dbReference>
<comment type="caution">
    <text evidence="3">The sequence shown here is derived from an EMBL/GenBank/DDBJ whole genome shotgun (WGS) entry which is preliminary data.</text>
</comment>
<dbReference type="OrthoDB" id="528010at2"/>
<keyword evidence="2" id="KW-0472">Membrane</keyword>
<evidence type="ECO:0000256" key="1">
    <source>
        <dbReference type="SAM" id="MobiDB-lite"/>
    </source>
</evidence>
<proteinExistence type="predicted"/>
<name>A0A2A2TK11_9CYAN</name>
<dbReference type="Proteomes" id="UP000218238">
    <property type="component" value="Unassembled WGS sequence"/>
</dbReference>
<keyword evidence="4" id="KW-1185">Reference proteome</keyword>
<keyword evidence="2" id="KW-0812">Transmembrane</keyword>
<dbReference type="AlphaFoldDB" id="A0A2A2TK11"/>
<sequence length="239" mass="26044">MVLAKRLLLVSGGVVSAIALGLLFVWYQLTQMPTSLQSKRSHSPQSSQAAVKPTPQTAEEIQKEKERVFTKISKTLGKFPNSRGEVRLNQDEMDILVRSQFVGDTVKDASTSIENGKMKISTVVDTQAIANDLGEGNPAKLAQALSKIPGIKDNSLYIEVEGKPIISDNSKNKIALENNTSFKLGNFPVSISQLSQYTGISEVYLKDKITSKGILVPIQIENVRVEGESIIIRGSATAW</sequence>
<evidence type="ECO:0000313" key="3">
    <source>
        <dbReference type="EMBL" id="PAX56146.1"/>
    </source>
</evidence>
<organism evidence="3 4">
    <name type="scientific">Brunnivagina elsteri CCALA 953</name>
    <dbReference type="NCBI Taxonomy" id="987040"/>
    <lineage>
        <taxon>Bacteria</taxon>
        <taxon>Bacillati</taxon>
        <taxon>Cyanobacteriota</taxon>
        <taxon>Cyanophyceae</taxon>
        <taxon>Nostocales</taxon>
        <taxon>Calotrichaceae</taxon>
        <taxon>Brunnivagina</taxon>
    </lineage>
</organism>
<keyword evidence="2" id="KW-1133">Transmembrane helix</keyword>
<protein>
    <submittedName>
        <fullName evidence="3">Uncharacterized protein</fullName>
    </submittedName>
</protein>